<feature type="transmembrane region" description="Helical" evidence="7">
    <location>
        <begin position="20"/>
        <end position="41"/>
    </location>
</feature>
<organism evidence="9 10">
    <name type="scientific">Streptomyces abyssalis</name>
    <dbReference type="NCBI Taxonomy" id="933944"/>
    <lineage>
        <taxon>Bacteria</taxon>
        <taxon>Bacillati</taxon>
        <taxon>Actinomycetota</taxon>
        <taxon>Actinomycetes</taxon>
        <taxon>Kitasatosporales</taxon>
        <taxon>Streptomycetaceae</taxon>
        <taxon>Streptomyces</taxon>
    </lineage>
</organism>
<evidence type="ECO:0000256" key="4">
    <source>
        <dbReference type="ARBA" id="ARBA00022989"/>
    </source>
</evidence>
<feature type="region of interest" description="Disordered" evidence="6">
    <location>
        <begin position="428"/>
        <end position="447"/>
    </location>
</feature>
<dbReference type="PATRIC" id="fig|933944.5.peg.6088"/>
<feature type="transmembrane region" description="Helical" evidence="7">
    <location>
        <begin position="265"/>
        <end position="286"/>
    </location>
</feature>
<evidence type="ECO:0000256" key="1">
    <source>
        <dbReference type="ARBA" id="ARBA00004162"/>
    </source>
</evidence>
<dbReference type="PANTHER" id="PTHR33885:SF3">
    <property type="entry name" value="PHAGE SHOCK PROTEIN C"/>
    <property type="match status" value="1"/>
</dbReference>
<feature type="transmembrane region" description="Helical" evidence="7">
    <location>
        <begin position="212"/>
        <end position="232"/>
    </location>
</feature>
<dbReference type="InterPro" id="IPR052027">
    <property type="entry name" value="PspC"/>
</dbReference>
<name>A0A1E7JIF2_9ACTN</name>
<evidence type="ECO:0000256" key="7">
    <source>
        <dbReference type="SAM" id="Phobius"/>
    </source>
</evidence>
<feature type="transmembrane region" description="Helical" evidence="7">
    <location>
        <begin position="87"/>
        <end position="104"/>
    </location>
</feature>
<keyword evidence="5 7" id="KW-0472">Membrane</keyword>
<dbReference type="PANTHER" id="PTHR33885">
    <property type="entry name" value="PHAGE SHOCK PROTEIN C"/>
    <property type="match status" value="1"/>
</dbReference>
<proteinExistence type="predicted"/>
<evidence type="ECO:0000256" key="2">
    <source>
        <dbReference type="ARBA" id="ARBA00022475"/>
    </source>
</evidence>
<evidence type="ECO:0000313" key="9">
    <source>
        <dbReference type="EMBL" id="OEU86231.1"/>
    </source>
</evidence>
<keyword evidence="3 7" id="KW-0812">Transmembrane</keyword>
<dbReference type="AlphaFoldDB" id="A0A1E7JIF2"/>
<dbReference type="InterPro" id="IPR007168">
    <property type="entry name" value="Phageshock_PspC_N"/>
</dbReference>
<evidence type="ECO:0000256" key="3">
    <source>
        <dbReference type="ARBA" id="ARBA00022692"/>
    </source>
</evidence>
<comment type="caution">
    <text evidence="9">The sequence shown here is derived from an EMBL/GenBank/DDBJ whole genome shotgun (WGS) entry which is preliminary data.</text>
</comment>
<feature type="compositionally biased region" description="Basic and acidic residues" evidence="6">
    <location>
        <begin position="438"/>
        <end position="447"/>
    </location>
</feature>
<protein>
    <recommendedName>
        <fullName evidence="8">Phage shock protein PspC N-terminal domain-containing protein</fullName>
    </recommendedName>
</protein>
<evidence type="ECO:0000256" key="5">
    <source>
        <dbReference type="ARBA" id="ARBA00023136"/>
    </source>
</evidence>
<evidence type="ECO:0000256" key="6">
    <source>
        <dbReference type="SAM" id="MobiDB-lite"/>
    </source>
</evidence>
<feature type="domain" description="Phage shock protein PspC N-terminal" evidence="8">
    <location>
        <begin position="2"/>
        <end position="44"/>
    </location>
</feature>
<reference evidence="9 10" key="1">
    <citation type="journal article" date="2016" name="Front. Microbiol.">
        <title>Comparative Genomics Analysis of Streptomyces Species Reveals Their Adaptation to the Marine Environment and Their Diversity at the Genomic Level.</title>
        <authorList>
            <person name="Tian X."/>
            <person name="Zhang Z."/>
            <person name="Yang T."/>
            <person name="Chen M."/>
            <person name="Li J."/>
            <person name="Chen F."/>
            <person name="Yang J."/>
            <person name="Li W."/>
            <person name="Zhang B."/>
            <person name="Zhang Z."/>
            <person name="Wu J."/>
            <person name="Zhang C."/>
            <person name="Long L."/>
            <person name="Xiao J."/>
        </authorList>
    </citation>
    <scope>NUCLEOTIDE SEQUENCE [LARGE SCALE GENOMIC DNA]</scope>
    <source>
        <strain evidence="9 10">SCSIO 10390</strain>
    </source>
</reference>
<evidence type="ECO:0000313" key="10">
    <source>
        <dbReference type="Proteomes" id="UP000176087"/>
    </source>
</evidence>
<feature type="transmembrane region" description="Helical" evidence="7">
    <location>
        <begin position="62"/>
        <end position="81"/>
    </location>
</feature>
<dbReference type="GO" id="GO:0005886">
    <property type="term" value="C:plasma membrane"/>
    <property type="evidence" value="ECO:0007669"/>
    <property type="project" value="UniProtKB-SubCell"/>
</dbReference>
<keyword evidence="2" id="KW-1003">Cell membrane</keyword>
<keyword evidence="10" id="KW-1185">Reference proteome</keyword>
<dbReference type="EMBL" id="LJGT01000041">
    <property type="protein sequence ID" value="OEU86231.1"/>
    <property type="molecule type" value="Genomic_DNA"/>
</dbReference>
<evidence type="ECO:0000259" key="8">
    <source>
        <dbReference type="Pfam" id="PF04024"/>
    </source>
</evidence>
<comment type="subcellular location">
    <subcellularLocation>
        <location evidence="1">Cell membrane</location>
        <topology evidence="1">Single-pass membrane protein</topology>
    </subcellularLocation>
</comment>
<dbReference type="Proteomes" id="UP000176087">
    <property type="component" value="Unassembled WGS sequence"/>
</dbReference>
<dbReference type="Pfam" id="PF04024">
    <property type="entry name" value="PspC"/>
    <property type="match status" value="1"/>
</dbReference>
<gene>
    <name evidence="9" type="ORF">AN215_22205</name>
</gene>
<sequence length="447" mass="46167">MCSGLGRHFDLDPVIFRVPLVVLSLLGGLGLVFYGAAWLLIPAEDERQNEARWLLSGRVEGTTLSAILVALVGCGLFLASLGSRSTPFSLLLVAAVAGAAYWSLHRREAEAAEAVGAPVDPTTAHAVADAPPEAQAPPVPGMPSWWREPLTKDGTGAPSGTGYLWGPADAESPEDVLGPPGARSRWAQHPGRRQCGRAAAVARGGGRRERSFGGFVAMLASVGAVAGAAPGWDSRPLGTSLTVGLACALAVYGIGFAVSAFVGRIGFGTVFLTVVTAVMLAGAALIPKSIGTDWREVTWAPATAADVSRTYELDGGAAELDLSGLRSAGERETVRTAARLGAGSLKVVVPSGTRVELEADVGAGEIRLPERTGGEGDDYVVESIGGVGTHERLTLPSATGKKGGTLELSADVTVGQLEIVRLLPSGERTDHLPVNTVPREEPSEVRP</sequence>
<feature type="transmembrane region" description="Helical" evidence="7">
    <location>
        <begin position="238"/>
        <end position="258"/>
    </location>
</feature>
<keyword evidence="4 7" id="KW-1133">Transmembrane helix</keyword>
<dbReference type="STRING" id="933944.AN215_22205"/>
<accession>A0A1E7JIF2</accession>